<gene>
    <name evidence="4" type="primary">infC</name>
    <name evidence="9" type="ORF">ENU72_00475</name>
</gene>
<comment type="similarity">
    <text evidence="1 4 6">Belongs to the IF-3 family.</text>
</comment>
<dbReference type="GO" id="GO:0043022">
    <property type="term" value="F:ribosome binding"/>
    <property type="evidence" value="ECO:0007669"/>
    <property type="project" value="TreeGrafter"/>
</dbReference>
<accession>A0A7V3ZSF3</accession>
<dbReference type="Pfam" id="PF00707">
    <property type="entry name" value="IF3_C"/>
    <property type="match status" value="1"/>
</dbReference>
<dbReference type="InterPro" id="IPR019815">
    <property type="entry name" value="Translation_initiation_fac_3_C"/>
</dbReference>
<dbReference type="NCBIfam" id="TIGR00168">
    <property type="entry name" value="infC"/>
    <property type="match status" value="1"/>
</dbReference>
<comment type="subunit">
    <text evidence="4 6">Monomer.</text>
</comment>
<dbReference type="SUPFAM" id="SSF54364">
    <property type="entry name" value="Translation initiation factor IF3, N-terminal domain"/>
    <property type="match status" value="1"/>
</dbReference>
<protein>
    <recommendedName>
        <fullName evidence="4 5">Translation initiation factor IF-3</fullName>
    </recommendedName>
</protein>
<feature type="domain" description="Translation initiation factor 3 N-terminal" evidence="8">
    <location>
        <begin position="20"/>
        <end position="88"/>
    </location>
</feature>
<dbReference type="GO" id="GO:0005829">
    <property type="term" value="C:cytosol"/>
    <property type="evidence" value="ECO:0007669"/>
    <property type="project" value="TreeGrafter"/>
</dbReference>
<evidence type="ECO:0000256" key="3">
    <source>
        <dbReference type="ARBA" id="ARBA00022917"/>
    </source>
</evidence>
<dbReference type="AlphaFoldDB" id="A0A7V3ZSF3"/>
<comment type="caution">
    <text evidence="9">The sequence shown here is derived from an EMBL/GenBank/DDBJ whole genome shotgun (WGS) entry which is preliminary data.</text>
</comment>
<dbReference type="InterPro" id="IPR019813">
    <property type="entry name" value="Translation_initiation_fac3_CS"/>
</dbReference>
<dbReference type="InterPro" id="IPR036787">
    <property type="entry name" value="T_IF-3_N_sf"/>
</dbReference>
<dbReference type="Gene3D" id="3.30.110.10">
    <property type="entry name" value="Translation initiation factor 3 (IF-3), C-terminal domain"/>
    <property type="match status" value="1"/>
</dbReference>
<dbReference type="PANTHER" id="PTHR10938">
    <property type="entry name" value="TRANSLATION INITIATION FACTOR IF-3"/>
    <property type="match status" value="1"/>
</dbReference>
<organism evidence="9">
    <name type="scientific">candidate division WOR-3 bacterium</name>
    <dbReference type="NCBI Taxonomy" id="2052148"/>
    <lineage>
        <taxon>Bacteria</taxon>
        <taxon>Bacteria division WOR-3</taxon>
    </lineage>
</organism>
<dbReference type="SUPFAM" id="SSF55200">
    <property type="entry name" value="Translation initiation factor IF3, C-terminal domain"/>
    <property type="match status" value="1"/>
</dbReference>
<evidence type="ECO:0000256" key="2">
    <source>
        <dbReference type="ARBA" id="ARBA00022540"/>
    </source>
</evidence>
<evidence type="ECO:0000256" key="6">
    <source>
        <dbReference type="RuleBase" id="RU000646"/>
    </source>
</evidence>
<sequence length="182" mass="21567">MGKKKFFRGPVKREPEPYRVNERINAREVRVIDEEGRHLGIMDINSALELAYSKELDLVEIAPNQNPPVCKIVDYGKFKYEMKKKEKKEKKVQGGEVKEISFRPTTSLHDVEIKLKKVKEFIEEGNKVKIRIFFKGRERMMFEKGKEIFYKIFEKMSEWAEVEKEPTPLGLNQYIAIIRKKK</sequence>
<dbReference type="GO" id="GO:0003743">
    <property type="term" value="F:translation initiation factor activity"/>
    <property type="evidence" value="ECO:0007669"/>
    <property type="project" value="UniProtKB-UniRule"/>
</dbReference>
<keyword evidence="4" id="KW-0963">Cytoplasm</keyword>
<evidence type="ECO:0000256" key="4">
    <source>
        <dbReference type="HAMAP-Rule" id="MF_00080"/>
    </source>
</evidence>
<comment type="subcellular location">
    <subcellularLocation>
        <location evidence="4 6">Cytoplasm</location>
    </subcellularLocation>
</comment>
<reference evidence="9" key="1">
    <citation type="journal article" date="2020" name="mSystems">
        <title>Genome- and Community-Level Interaction Insights into Carbon Utilization and Element Cycling Functions of Hydrothermarchaeota in Hydrothermal Sediment.</title>
        <authorList>
            <person name="Zhou Z."/>
            <person name="Liu Y."/>
            <person name="Xu W."/>
            <person name="Pan J."/>
            <person name="Luo Z.H."/>
            <person name="Li M."/>
        </authorList>
    </citation>
    <scope>NUCLEOTIDE SEQUENCE [LARGE SCALE GENOMIC DNA]</scope>
    <source>
        <strain evidence="9">SpSt-695</strain>
    </source>
</reference>
<proteinExistence type="inferred from homology"/>
<dbReference type="InterPro" id="IPR001288">
    <property type="entry name" value="Translation_initiation_fac_3"/>
</dbReference>
<keyword evidence="2 4" id="KW-0396">Initiation factor</keyword>
<name>A0A7V3ZSF3_UNCW3</name>
<evidence type="ECO:0000259" key="7">
    <source>
        <dbReference type="Pfam" id="PF00707"/>
    </source>
</evidence>
<dbReference type="HAMAP" id="MF_00080">
    <property type="entry name" value="IF_3"/>
    <property type="match status" value="1"/>
</dbReference>
<dbReference type="PANTHER" id="PTHR10938:SF0">
    <property type="entry name" value="TRANSLATION INITIATION FACTOR IF-3, MITOCHONDRIAL"/>
    <property type="match status" value="1"/>
</dbReference>
<evidence type="ECO:0000313" key="9">
    <source>
        <dbReference type="EMBL" id="HGK53487.1"/>
    </source>
</evidence>
<evidence type="ECO:0000256" key="1">
    <source>
        <dbReference type="ARBA" id="ARBA00005439"/>
    </source>
</evidence>
<dbReference type="Pfam" id="PF05198">
    <property type="entry name" value="IF3_N"/>
    <property type="match status" value="1"/>
</dbReference>
<dbReference type="GO" id="GO:0032790">
    <property type="term" value="P:ribosome disassembly"/>
    <property type="evidence" value="ECO:0007669"/>
    <property type="project" value="TreeGrafter"/>
</dbReference>
<dbReference type="Gene3D" id="3.10.20.80">
    <property type="entry name" value="Translation initiation factor 3 (IF-3), N-terminal domain"/>
    <property type="match status" value="1"/>
</dbReference>
<evidence type="ECO:0000256" key="5">
    <source>
        <dbReference type="NCBIfam" id="TIGR00168"/>
    </source>
</evidence>
<dbReference type="PROSITE" id="PS00938">
    <property type="entry name" value="IF3"/>
    <property type="match status" value="1"/>
</dbReference>
<comment type="function">
    <text evidence="4 6">IF-3 binds to the 30S ribosomal subunit and shifts the equilibrium between 70S ribosomes and their 50S and 30S subunits in favor of the free subunits, thus enhancing the availability of 30S subunits on which protein synthesis initiation begins.</text>
</comment>
<feature type="domain" description="Translation initiation factor 3 C-terminal" evidence="7">
    <location>
        <begin position="96"/>
        <end position="172"/>
    </location>
</feature>
<evidence type="ECO:0000259" key="8">
    <source>
        <dbReference type="Pfam" id="PF05198"/>
    </source>
</evidence>
<keyword evidence="3 4" id="KW-0648">Protein biosynthesis</keyword>
<dbReference type="GO" id="GO:0016020">
    <property type="term" value="C:membrane"/>
    <property type="evidence" value="ECO:0007669"/>
    <property type="project" value="TreeGrafter"/>
</dbReference>
<dbReference type="FunFam" id="3.10.20.80:FF:000001">
    <property type="entry name" value="Translation initiation factor IF-3"/>
    <property type="match status" value="1"/>
</dbReference>
<dbReference type="EMBL" id="DTDP01000017">
    <property type="protein sequence ID" value="HGK53487.1"/>
    <property type="molecule type" value="Genomic_DNA"/>
</dbReference>
<dbReference type="InterPro" id="IPR019814">
    <property type="entry name" value="Translation_initiation_fac_3_N"/>
</dbReference>
<dbReference type="InterPro" id="IPR036788">
    <property type="entry name" value="T_IF-3_C_sf"/>
</dbReference>